<accession>A0A066XNM5</accession>
<evidence type="ECO:0000256" key="1">
    <source>
        <dbReference type="SAM" id="MobiDB-lite"/>
    </source>
</evidence>
<dbReference type="AlphaFoldDB" id="A0A066XNM5"/>
<organism evidence="2 3">
    <name type="scientific">Colletotrichum sublineola</name>
    <name type="common">Sorghum anthracnose fungus</name>
    <dbReference type="NCBI Taxonomy" id="1173701"/>
    <lineage>
        <taxon>Eukaryota</taxon>
        <taxon>Fungi</taxon>
        <taxon>Dikarya</taxon>
        <taxon>Ascomycota</taxon>
        <taxon>Pezizomycotina</taxon>
        <taxon>Sordariomycetes</taxon>
        <taxon>Hypocreomycetidae</taxon>
        <taxon>Glomerellales</taxon>
        <taxon>Glomerellaceae</taxon>
        <taxon>Colletotrichum</taxon>
        <taxon>Colletotrichum graminicola species complex</taxon>
    </lineage>
</organism>
<evidence type="ECO:0000313" key="2">
    <source>
        <dbReference type="EMBL" id="KDN69249.1"/>
    </source>
</evidence>
<sequence length="81" mass="8698">MEGEHHSSSALCERTAAAGPTNGFQINDTTIISPEAPIVAVVSPARKLPETPVGDWKADRELSTSLDSKCRLQVRVVHFGL</sequence>
<dbReference type="HOGENOM" id="CLU_2573781_0_0_1"/>
<evidence type="ECO:0000313" key="3">
    <source>
        <dbReference type="Proteomes" id="UP000027238"/>
    </source>
</evidence>
<dbReference type="EMBL" id="JMSE01000536">
    <property type="protein sequence ID" value="KDN69249.1"/>
    <property type="molecule type" value="Genomic_DNA"/>
</dbReference>
<gene>
    <name evidence="2" type="ORF">CSUB01_05193</name>
</gene>
<proteinExistence type="predicted"/>
<dbReference type="Proteomes" id="UP000027238">
    <property type="component" value="Unassembled WGS sequence"/>
</dbReference>
<reference evidence="3" key="1">
    <citation type="journal article" date="2014" name="Genome Announc.">
        <title>Draft genome sequence of Colletotrichum sublineola, a destructive pathogen of cultivated sorghum.</title>
        <authorList>
            <person name="Baroncelli R."/>
            <person name="Sanz-Martin J.M."/>
            <person name="Rech G.E."/>
            <person name="Sukno S.A."/>
            <person name="Thon M.R."/>
        </authorList>
    </citation>
    <scope>NUCLEOTIDE SEQUENCE [LARGE SCALE GENOMIC DNA]</scope>
    <source>
        <strain evidence="3">TX430BB</strain>
    </source>
</reference>
<protein>
    <submittedName>
        <fullName evidence="2">Uncharacterized protein</fullName>
    </submittedName>
</protein>
<feature type="region of interest" description="Disordered" evidence="1">
    <location>
        <begin position="1"/>
        <end position="20"/>
    </location>
</feature>
<keyword evidence="3" id="KW-1185">Reference proteome</keyword>
<comment type="caution">
    <text evidence="2">The sequence shown here is derived from an EMBL/GenBank/DDBJ whole genome shotgun (WGS) entry which is preliminary data.</text>
</comment>
<name>A0A066XNM5_COLSU</name>